<dbReference type="AlphaFoldDB" id="A0A175R2P3"/>
<feature type="region of interest" description="Disordered" evidence="1">
    <location>
        <begin position="1"/>
        <end position="46"/>
    </location>
</feature>
<accession>A0A175R2P3</accession>
<dbReference type="PATRIC" id="fig|401562.3.peg.4804"/>
<evidence type="ECO:0000313" key="3">
    <source>
        <dbReference type="Proteomes" id="UP000078272"/>
    </source>
</evidence>
<reference evidence="2 3" key="1">
    <citation type="journal article" date="2016" name="Front. Microbiol.">
        <title>Genomic Resource of Rice Seed Associated Bacteria.</title>
        <authorList>
            <person name="Midha S."/>
            <person name="Bansal K."/>
            <person name="Sharma S."/>
            <person name="Kumar N."/>
            <person name="Patil P.P."/>
            <person name="Chaudhry V."/>
            <person name="Patil P.B."/>
        </authorList>
    </citation>
    <scope>NUCLEOTIDE SEQUENCE [LARGE SCALE GENOMIC DNA]</scope>
    <source>
        <strain evidence="2 3">NS226</strain>
    </source>
</reference>
<organism evidence="2 3">
    <name type="scientific">Aureimonas ureilytica</name>
    <dbReference type="NCBI Taxonomy" id="401562"/>
    <lineage>
        <taxon>Bacteria</taxon>
        <taxon>Pseudomonadati</taxon>
        <taxon>Pseudomonadota</taxon>
        <taxon>Alphaproteobacteria</taxon>
        <taxon>Hyphomicrobiales</taxon>
        <taxon>Aurantimonadaceae</taxon>
        <taxon>Aureimonas</taxon>
    </lineage>
</organism>
<evidence type="ECO:0000256" key="1">
    <source>
        <dbReference type="SAM" id="MobiDB-lite"/>
    </source>
</evidence>
<evidence type="ECO:0000313" key="2">
    <source>
        <dbReference type="EMBL" id="KTQ84183.1"/>
    </source>
</evidence>
<gene>
    <name evidence="2" type="ORF">NS226_21740</name>
</gene>
<protein>
    <submittedName>
        <fullName evidence="2">Uncharacterized protein</fullName>
    </submittedName>
</protein>
<dbReference type="EMBL" id="LDPZ01000074">
    <property type="protein sequence ID" value="KTQ84183.1"/>
    <property type="molecule type" value="Genomic_DNA"/>
</dbReference>
<feature type="non-terminal residue" evidence="2">
    <location>
        <position position="1"/>
    </location>
</feature>
<name>A0A175R2P3_9HYPH</name>
<proteinExistence type="predicted"/>
<dbReference type="Proteomes" id="UP000078272">
    <property type="component" value="Unassembled WGS sequence"/>
</dbReference>
<comment type="caution">
    <text evidence="2">The sequence shown here is derived from an EMBL/GenBank/DDBJ whole genome shotgun (WGS) entry which is preliminary data.</text>
</comment>
<sequence length="61" mass="6330">TLASVRASVEEPEVFREPMDRTGIMPGLSQGARGLSPPRCRGVAREEGNGFVMGAAGGASR</sequence>